<dbReference type="PATRIC" id="fig|1263867.3.peg.2025"/>
<gene>
    <name evidence="1" type="ORF">RE6C_01909</name>
</gene>
<keyword evidence="2" id="KW-1185">Reference proteome</keyword>
<accession>M2A7K2</accession>
<comment type="caution">
    <text evidence="1">The sequence shown here is derived from an EMBL/GenBank/DDBJ whole genome shotgun (WGS) entry which is preliminary data.</text>
</comment>
<name>M2A7K2_9BACT</name>
<dbReference type="EMBL" id="ANMO01000097">
    <property type="protein sequence ID" value="EMB17371.1"/>
    <property type="molecule type" value="Genomic_DNA"/>
</dbReference>
<evidence type="ECO:0000313" key="2">
    <source>
        <dbReference type="Proteomes" id="UP000011529"/>
    </source>
</evidence>
<protein>
    <submittedName>
        <fullName evidence="1">Uncharacterized protein</fullName>
    </submittedName>
</protein>
<dbReference type="Proteomes" id="UP000011529">
    <property type="component" value="Unassembled WGS sequence"/>
</dbReference>
<sequence length="56" mass="6496">MRKGRIDSHMISHWQAVKSPGHRFHSASVITHSIPPKSLKRRGCPFFSKHLFPVEF</sequence>
<proteinExistence type="predicted"/>
<dbReference type="AlphaFoldDB" id="M2A7K2"/>
<organism evidence="1 2">
    <name type="scientific">Rhodopirellula europaea 6C</name>
    <dbReference type="NCBI Taxonomy" id="1263867"/>
    <lineage>
        <taxon>Bacteria</taxon>
        <taxon>Pseudomonadati</taxon>
        <taxon>Planctomycetota</taxon>
        <taxon>Planctomycetia</taxon>
        <taxon>Pirellulales</taxon>
        <taxon>Pirellulaceae</taxon>
        <taxon>Rhodopirellula</taxon>
    </lineage>
</organism>
<evidence type="ECO:0000313" key="1">
    <source>
        <dbReference type="EMBL" id="EMB17371.1"/>
    </source>
</evidence>
<reference evidence="1" key="2">
    <citation type="journal article" date="2013" name="Mar. Genomics">
        <title>Expression of sulfatases in Rhodopirellula baltica and the diversity of sulfatases in the genus Rhodopirellula.</title>
        <authorList>
            <person name="Wegner C.E."/>
            <person name="Richter-Heitmann T."/>
            <person name="Klindworth A."/>
            <person name="Klockow C."/>
            <person name="Richter M."/>
            <person name="Achstetter T."/>
            <person name="Glockner F.O."/>
            <person name="Harder J."/>
        </authorList>
    </citation>
    <scope>NUCLEOTIDE SEQUENCE [LARGE SCALE GENOMIC DNA]</scope>
    <source>
        <strain evidence="1">6C</strain>
    </source>
</reference>
<reference evidence="1" key="1">
    <citation type="submission" date="2012-11" db="EMBL/GenBank/DDBJ databases">
        <title>Permanent draft genomes of Rhodopirellula europaea strain SH398 and 6C.</title>
        <authorList>
            <person name="Richter M."/>
            <person name="Richter-Heitmann T."/>
            <person name="Frank C."/>
            <person name="Harder J."/>
            <person name="Glockner F.O."/>
        </authorList>
    </citation>
    <scope>NUCLEOTIDE SEQUENCE</scope>
    <source>
        <strain evidence="1">6C</strain>
    </source>
</reference>